<accession>A0A0L0F143</accession>
<dbReference type="EMBL" id="KQ251155">
    <property type="protein sequence ID" value="KNC70445.1"/>
    <property type="molecule type" value="Genomic_DNA"/>
</dbReference>
<evidence type="ECO:0000256" key="1">
    <source>
        <dbReference type="ARBA" id="ARBA00010797"/>
    </source>
</evidence>
<dbReference type="eggNOG" id="KOG4600">
    <property type="taxonomic scope" value="Eukaryota"/>
</dbReference>
<feature type="non-terminal residue" evidence="5">
    <location>
        <position position="1"/>
    </location>
</feature>
<dbReference type="Pfam" id="PF01016">
    <property type="entry name" value="Ribosomal_L27"/>
    <property type="match status" value="1"/>
</dbReference>
<sequence length="69" mass="7500">TTVFNRTATKKAGGTSKNGRKTAGKRLGVKKFEGEEVVCGNIIIRQRGQKIHPGENVCIFQIVPNGGRF</sequence>
<dbReference type="STRING" id="667725.A0A0L0F143"/>
<dbReference type="InterPro" id="IPR001684">
    <property type="entry name" value="Ribosomal_bL27"/>
</dbReference>
<dbReference type="AlphaFoldDB" id="A0A0L0F143"/>
<dbReference type="RefSeq" id="XP_014144347.1">
    <property type="nucleotide sequence ID" value="XM_014288872.1"/>
</dbReference>
<evidence type="ECO:0000256" key="3">
    <source>
        <dbReference type="ARBA" id="ARBA00023274"/>
    </source>
</evidence>
<keyword evidence="3" id="KW-0687">Ribonucleoprotein</keyword>
<evidence type="ECO:0000256" key="4">
    <source>
        <dbReference type="SAM" id="MobiDB-lite"/>
    </source>
</evidence>
<dbReference type="Proteomes" id="UP000054560">
    <property type="component" value="Unassembled WGS sequence"/>
</dbReference>
<comment type="similarity">
    <text evidence="1">Belongs to the bacterial ribosomal protein bL27 family.</text>
</comment>
<dbReference type="PANTHER" id="PTHR15893">
    <property type="entry name" value="RIBOSOMAL PROTEIN L27"/>
    <property type="match status" value="1"/>
</dbReference>
<proteinExistence type="inferred from homology"/>
<dbReference type="GO" id="GO:0005762">
    <property type="term" value="C:mitochondrial large ribosomal subunit"/>
    <property type="evidence" value="ECO:0007669"/>
    <property type="project" value="TreeGrafter"/>
</dbReference>
<dbReference type="GO" id="GO:0006412">
    <property type="term" value="P:translation"/>
    <property type="evidence" value="ECO:0007669"/>
    <property type="project" value="InterPro"/>
</dbReference>
<dbReference type="GO" id="GO:0003735">
    <property type="term" value="F:structural constituent of ribosome"/>
    <property type="evidence" value="ECO:0007669"/>
    <property type="project" value="InterPro"/>
</dbReference>
<protein>
    <submittedName>
        <fullName evidence="5">50S ribosomal protein L27</fullName>
    </submittedName>
</protein>
<keyword evidence="2 5" id="KW-0689">Ribosomal protein</keyword>
<dbReference type="SUPFAM" id="SSF110324">
    <property type="entry name" value="Ribosomal L27 protein-like"/>
    <property type="match status" value="1"/>
</dbReference>
<feature type="region of interest" description="Disordered" evidence="4">
    <location>
        <begin position="1"/>
        <end position="23"/>
    </location>
</feature>
<dbReference type="PROSITE" id="PS00831">
    <property type="entry name" value="RIBOSOMAL_L27"/>
    <property type="match status" value="1"/>
</dbReference>
<gene>
    <name evidence="5" type="ORF">SARC_17029</name>
</gene>
<reference evidence="5 6" key="1">
    <citation type="submission" date="2011-02" db="EMBL/GenBank/DDBJ databases">
        <title>The Genome Sequence of Sphaeroforma arctica JP610.</title>
        <authorList>
            <consortium name="The Broad Institute Genome Sequencing Platform"/>
            <person name="Russ C."/>
            <person name="Cuomo C."/>
            <person name="Young S.K."/>
            <person name="Zeng Q."/>
            <person name="Gargeya S."/>
            <person name="Alvarado L."/>
            <person name="Berlin A."/>
            <person name="Chapman S.B."/>
            <person name="Chen Z."/>
            <person name="Freedman E."/>
            <person name="Gellesch M."/>
            <person name="Goldberg J."/>
            <person name="Griggs A."/>
            <person name="Gujja S."/>
            <person name="Heilman E."/>
            <person name="Heiman D."/>
            <person name="Howarth C."/>
            <person name="Mehta T."/>
            <person name="Neiman D."/>
            <person name="Pearson M."/>
            <person name="Roberts A."/>
            <person name="Saif S."/>
            <person name="Shea T."/>
            <person name="Shenoy N."/>
            <person name="Sisk P."/>
            <person name="Stolte C."/>
            <person name="Sykes S."/>
            <person name="White J."/>
            <person name="Yandava C."/>
            <person name="Burger G."/>
            <person name="Gray M.W."/>
            <person name="Holland P.W.H."/>
            <person name="King N."/>
            <person name="Lang F.B.F."/>
            <person name="Roger A.J."/>
            <person name="Ruiz-Trillo I."/>
            <person name="Haas B."/>
            <person name="Nusbaum C."/>
            <person name="Birren B."/>
        </authorList>
    </citation>
    <scope>NUCLEOTIDE SEQUENCE [LARGE SCALE GENOMIC DNA]</scope>
    <source>
        <strain evidence="5 6">JP610</strain>
    </source>
</reference>
<dbReference type="PRINTS" id="PR00063">
    <property type="entry name" value="RIBOSOMALL27"/>
</dbReference>
<dbReference type="OrthoDB" id="1867012at2759"/>
<organism evidence="5 6">
    <name type="scientific">Sphaeroforma arctica JP610</name>
    <dbReference type="NCBI Taxonomy" id="667725"/>
    <lineage>
        <taxon>Eukaryota</taxon>
        <taxon>Ichthyosporea</taxon>
        <taxon>Ichthyophonida</taxon>
        <taxon>Sphaeroforma</taxon>
    </lineage>
</organism>
<dbReference type="GeneID" id="25917533"/>
<dbReference type="InterPro" id="IPR018261">
    <property type="entry name" value="Ribosomal_bL27_CS"/>
</dbReference>
<dbReference type="PANTHER" id="PTHR15893:SF0">
    <property type="entry name" value="LARGE RIBOSOMAL SUBUNIT PROTEIN BL27M"/>
    <property type="match status" value="1"/>
</dbReference>
<evidence type="ECO:0000256" key="2">
    <source>
        <dbReference type="ARBA" id="ARBA00022980"/>
    </source>
</evidence>
<keyword evidence="6" id="KW-1185">Reference proteome</keyword>
<name>A0A0L0F143_9EUKA</name>
<dbReference type="Gene3D" id="2.40.50.100">
    <property type="match status" value="1"/>
</dbReference>
<evidence type="ECO:0000313" key="6">
    <source>
        <dbReference type="Proteomes" id="UP000054560"/>
    </source>
</evidence>
<evidence type="ECO:0000313" key="5">
    <source>
        <dbReference type="EMBL" id="KNC70445.1"/>
    </source>
</evidence>